<feature type="region of interest" description="Disordered" evidence="6">
    <location>
        <begin position="243"/>
        <end position="282"/>
    </location>
</feature>
<dbReference type="CDD" id="cd01425">
    <property type="entry name" value="RPS2"/>
    <property type="match status" value="1"/>
</dbReference>
<evidence type="ECO:0000313" key="8">
    <source>
        <dbReference type="Proteomes" id="UP000236846"/>
    </source>
</evidence>
<keyword evidence="3 5" id="KW-0687">Ribonucleoprotein</keyword>
<dbReference type="PANTHER" id="PTHR12534">
    <property type="entry name" value="30S RIBOSOMAL PROTEIN S2 PROKARYOTIC AND ORGANELLAR"/>
    <property type="match status" value="1"/>
</dbReference>
<dbReference type="GO" id="GO:0003735">
    <property type="term" value="F:structural constituent of ribosome"/>
    <property type="evidence" value="ECO:0007669"/>
    <property type="project" value="InterPro"/>
</dbReference>
<dbReference type="GO" id="GO:0015935">
    <property type="term" value="C:small ribosomal subunit"/>
    <property type="evidence" value="ECO:0007669"/>
    <property type="project" value="InterPro"/>
</dbReference>
<feature type="compositionally biased region" description="Basic and acidic residues" evidence="6">
    <location>
        <begin position="255"/>
        <end position="269"/>
    </location>
</feature>
<evidence type="ECO:0000256" key="6">
    <source>
        <dbReference type="SAM" id="MobiDB-lite"/>
    </source>
</evidence>
<dbReference type="PROSITE" id="PS00962">
    <property type="entry name" value="RIBOSOMAL_S2_1"/>
    <property type="match status" value="1"/>
</dbReference>
<sequence length="291" mass="33220">MDMKEVVNTKEGSDTLLQEMFDAGLHIGCRRSFVYPKMKQYVFMYKGDLAIINLEKSIELWEKAFAYVQKLISEGKTIMLLGTQPAGRDVLIKYGELLHVPYMTTRWLGGTLTNFPTFKQRLQRLRELEEKIVSPEFSKYPKKEQSGMIGEVSDIKKKFDGLVGMQALPDAVFVFCGKRHRVALHEAERMKIPVIGIFNLEDNPDKAAYPIVMSDNSKRGIEFVMQKVKALYDQYHPIVKPVAEPEGEKIEEEPKETLKEPPKDAERPKRSERKPSRRVAKAAAKVAAKVA</sequence>
<dbReference type="NCBIfam" id="TIGR01011">
    <property type="entry name" value="rpsB_bact"/>
    <property type="match status" value="1"/>
</dbReference>
<evidence type="ECO:0000256" key="4">
    <source>
        <dbReference type="ARBA" id="ARBA00035256"/>
    </source>
</evidence>
<evidence type="ECO:0000313" key="7">
    <source>
        <dbReference type="EMBL" id="PIR26052.1"/>
    </source>
</evidence>
<dbReference type="PRINTS" id="PR00395">
    <property type="entry name" value="RIBOSOMALS2"/>
</dbReference>
<evidence type="ECO:0000256" key="1">
    <source>
        <dbReference type="ARBA" id="ARBA00006242"/>
    </source>
</evidence>
<dbReference type="AlphaFoldDB" id="A0A2H0PVH4"/>
<evidence type="ECO:0000256" key="3">
    <source>
        <dbReference type="ARBA" id="ARBA00023274"/>
    </source>
</evidence>
<comment type="caution">
    <text evidence="7">The sequence shown here is derived from an EMBL/GenBank/DDBJ whole genome shotgun (WGS) entry which is preliminary data.</text>
</comment>
<gene>
    <name evidence="5 7" type="primary">rpsB</name>
    <name evidence="7" type="ORF">COV41_02380</name>
</gene>
<feature type="compositionally biased region" description="Basic residues" evidence="6">
    <location>
        <begin position="270"/>
        <end position="280"/>
    </location>
</feature>
<dbReference type="GO" id="GO:0006412">
    <property type="term" value="P:translation"/>
    <property type="evidence" value="ECO:0007669"/>
    <property type="project" value="UniProtKB-UniRule"/>
</dbReference>
<dbReference type="SUPFAM" id="SSF52313">
    <property type="entry name" value="Ribosomal protein S2"/>
    <property type="match status" value="1"/>
</dbReference>
<dbReference type="PANTHER" id="PTHR12534:SF0">
    <property type="entry name" value="SMALL RIBOSOMAL SUBUNIT PROTEIN US2M"/>
    <property type="match status" value="1"/>
</dbReference>
<dbReference type="InterPro" id="IPR005706">
    <property type="entry name" value="Ribosomal_uS2_bac/mit/plastid"/>
</dbReference>
<accession>A0A2H0PVH4</accession>
<dbReference type="HAMAP" id="MF_00291_B">
    <property type="entry name" value="Ribosomal_uS2_B"/>
    <property type="match status" value="1"/>
</dbReference>
<evidence type="ECO:0000256" key="5">
    <source>
        <dbReference type="HAMAP-Rule" id="MF_00291"/>
    </source>
</evidence>
<dbReference type="InterPro" id="IPR023591">
    <property type="entry name" value="Ribosomal_uS2_flav_dom_sf"/>
</dbReference>
<evidence type="ECO:0000256" key="2">
    <source>
        <dbReference type="ARBA" id="ARBA00022980"/>
    </source>
</evidence>
<name>A0A2H0PVH4_9BACT</name>
<dbReference type="Gene3D" id="3.40.50.10490">
    <property type="entry name" value="Glucose-6-phosphate isomerase like protein, domain 1"/>
    <property type="match status" value="1"/>
</dbReference>
<dbReference type="InterPro" id="IPR001865">
    <property type="entry name" value="Ribosomal_uS2"/>
</dbReference>
<comment type="similarity">
    <text evidence="1 5">Belongs to the universal ribosomal protein uS2 family.</text>
</comment>
<reference evidence="7 8" key="1">
    <citation type="submission" date="2017-09" db="EMBL/GenBank/DDBJ databases">
        <title>Depth-based differentiation of microbial function through sediment-hosted aquifers and enrichment of novel symbionts in the deep terrestrial subsurface.</title>
        <authorList>
            <person name="Probst A.J."/>
            <person name="Ladd B."/>
            <person name="Jarett J.K."/>
            <person name="Geller-Mcgrath D.E."/>
            <person name="Sieber C.M."/>
            <person name="Emerson J.B."/>
            <person name="Anantharaman K."/>
            <person name="Thomas B.C."/>
            <person name="Malmstrom R."/>
            <person name="Stieglmeier M."/>
            <person name="Klingl A."/>
            <person name="Woyke T."/>
            <person name="Ryan C.M."/>
            <person name="Banfield J.F."/>
        </authorList>
    </citation>
    <scope>NUCLEOTIDE SEQUENCE [LARGE SCALE GENOMIC DNA]</scope>
    <source>
        <strain evidence="7">CG11_big_fil_rev_8_21_14_0_20_43_10</strain>
    </source>
</reference>
<dbReference type="Proteomes" id="UP000236846">
    <property type="component" value="Unassembled WGS sequence"/>
</dbReference>
<organism evidence="7 8">
    <name type="scientific">Candidatus Brennerbacteria bacterium CG11_big_fil_rev_8_21_14_0_20_43_10</name>
    <dbReference type="NCBI Taxonomy" id="1974523"/>
    <lineage>
        <taxon>Bacteria</taxon>
        <taxon>Candidatus Brenneribacteriota</taxon>
    </lineage>
</organism>
<keyword evidence="2 5" id="KW-0689">Ribosomal protein</keyword>
<protein>
    <recommendedName>
        <fullName evidence="4 5">Small ribosomal subunit protein uS2</fullName>
    </recommendedName>
</protein>
<dbReference type="InterPro" id="IPR018130">
    <property type="entry name" value="Ribosomal_uS2_CS"/>
</dbReference>
<dbReference type="Pfam" id="PF00318">
    <property type="entry name" value="Ribosomal_S2"/>
    <property type="match status" value="1"/>
</dbReference>
<proteinExistence type="inferred from homology"/>
<dbReference type="Gene3D" id="1.10.287.610">
    <property type="entry name" value="Helix hairpin bin"/>
    <property type="match status" value="1"/>
</dbReference>
<dbReference type="EMBL" id="PCXE01000043">
    <property type="protein sequence ID" value="PIR26052.1"/>
    <property type="molecule type" value="Genomic_DNA"/>
</dbReference>